<keyword evidence="2" id="KW-0328">Glycosyltransferase</keyword>
<evidence type="ECO:0000256" key="2">
    <source>
        <dbReference type="ARBA" id="ARBA00022676"/>
    </source>
</evidence>
<evidence type="ECO:0000313" key="9">
    <source>
        <dbReference type="Proteomes" id="UP001059597"/>
    </source>
</evidence>
<feature type="domain" description="Erythromycin biosynthesis protein CIII-like N-terminal" evidence="7">
    <location>
        <begin position="22"/>
        <end position="263"/>
    </location>
</feature>
<dbReference type="EMBL" id="AP026073">
    <property type="protein sequence ID" value="BDM71236.1"/>
    <property type="molecule type" value="Genomic_DNA"/>
</dbReference>
<keyword evidence="9" id="KW-1185">Reference proteome</keyword>
<dbReference type="PANTHER" id="PTHR48050:SF13">
    <property type="entry name" value="STEROL 3-BETA-GLUCOSYLTRANSFERASE UGT80A2"/>
    <property type="match status" value="1"/>
</dbReference>
<dbReference type="CDD" id="cd03784">
    <property type="entry name" value="GT1_Gtf-like"/>
    <property type="match status" value="1"/>
</dbReference>
<evidence type="ECO:0000259" key="6">
    <source>
        <dbReference type="Pfam" id="PF06722"/>
    </source>
</evidence>
<feature type="domain" description="Erythromycin biosynthesis protein CIII-like C-terminal" evidence="6">
    <location>
        <begin position="280"/>
        <end position="424"/>
    </location>
</feature>
<sequence>MRVLFTTVPTKAPGFHRTALAWALRAAGHEVCLANRPNLVEDITRTGLTAVPVGTPFHPDDYLADSERQLAEAGGEGDYPDPEQLMHMDELRPELLDYTYMQGVFTTMTTLVFRPFCPTEVVDELVSFAREWRPDLVLWDPFVFAGPVVAKAVGAAHARLLYGLDLIGHMREHYLDAVRKRPAELREDPVEEWLGPVLDRYDTAFSEDVVTGQWTIDPVPTSMRLPVDLPYLPMRHIPYNGRAVIPHWLTEPPERPRVCLTLGLPHPEVTGGDRLPVEPVLEAMAGVDAEVIAVSETGRLAGVRAVPDNVRLVDHVPLNELLPSCSAIVHQGDVWTLHTAFAHGVPQVVLPGDLWDIPMRADQVQEAGVGLRPLDVAGVTAGEVREMVVRVLTDPAFARRAAALRDEMVATPAPRDLVPVLEKLTAEHRGGGRPHGDRGRRKGTTCESSS</sequence>
<protein>
    <submittedName>
        <fullName evidence="8">Glycosyl transferase</fullName>
    </submittedName>
</protein>
<reference evidence="8" key="1">
    <citation type="submission" date="2022-06" db="EMBL/GenBank/DDBJ databases">
        <title>Complete genome sequence of Streptomyces nigrescens HEK616.</title>
        <authorList>
            <person name="Asamizu S."/>
            <person name="Onaka H."/>
        </authorList>
    </citation>
    <scope>NUCLEOTIDE SEQUENCE</scope>
    <source>
        <strain evidence="8">HEK616</strain>
    </source>
</reference>
<gene>
    <name evidence="8" type="ORF">HEK616_47230</name>
</gene>
<evidence type="ECO:0000259" key="7">
    <source>
        <dbReference type="Pfam" id="PF21036"/>
    </source>
</evidence>
<dbReference type="InterPro" id="IPR048284">
    <property type="entry name" value="EryCIII-like_N"/>
</dbReference>
<dbReference type="Proteomes" id="UP001059597">
    <property type="component" value="Chromosome"/>
</dbReference>
<dbReference type="PANTHER" id="PTHR48050">
    <property type="entry name" value="STEROL 3-BETA-GLUCOSYLTRANSFERASE"/>
    <property type="match status" value="1"/>
</dbReference>
<dbReference type="Gene3D" id="3.40.50.2000">
    <property type="entry name" value="Glycogen Phosphorylase B"/>
    <property type="match status" value="2"/>
</dbReference>
<comment type="similarity">
    <text evidence="1">Belongs to the glycosyltransferase 28 family.</text>
</comment>
<organism evidence="8 9">
    <name type="scientific">Streptomyces nigrescens</name>
    <dbReference type="NCBI Taxonomy" id="1920"/>
    <lineage>
        <taxon>Bacteria</taxon>
        <taxon>Bacillati</taxon>
        <taxon>Actinomycetota</taxon>
        <taxon>Actinomycetes</taxon>
        <taxon>Kitasatosporales</taxon>
        <taxon>Streptomycetaceae</taxon>
        <taxon>Streptomyces</taxon>
    </lineage>
</organism>
<feature type="region of interest" description="Disordered" evidence="5">
    <location>
        <begin position="425"/>
        <end position="450"/>
    </location>
</feature>
<dbReference type="NCBIfam" id="TIGR04516">
    <property type="entry name" value="glycosyl_450act"/>
    <property type="match status" value="1"/>
</dbReference>
<proteinExistence type="inferred from homology"/>
<dbReference type="RefSeq" id="WP_261954857.1">
    <property type="nucleotide sequence ID" value="NZ_AP026073.1"/>
</dbReference>
<dbReference type="InterPro" id="IPR010610">
    <property type="entry name" value="EryCIII-like_C"/>
</dbReference>
<dbReference type="InterPro" id="IPR050426">
    <property type="entry name" value="Glycosyltransferase_28"/>
</dbReference>
<keyword evidence="4" id="KW-0045">Antibiotic biosynthesis</keyword>
<keyword evidence="3 8" id="KW-0808">Transferase</keyword>
<dbReference type="InterPro" id="IPR030953">
    <property type="entry name" value="Glycosyl_450act"/>
</dbReference>
<accession>A0ABM7ZXZ3</accession>
<dbReference type="Pfam" id="PF21036">
    <property type="entry name" value="EryCIII-like_N"/>
    <property type="match status" value="1"/>
</dbReference>
<evidence type="ECO:0000313" key="8">
    <source>
        <dbReference type="EMBL" id="BDM71236.1"/>
    </source>
</evidence>
<evidence type="ECO:0000256" key="1">
    <source>
        <dbReference type="ARBA" id="ARBA00006962"/>
    </source>
</evidence>
<dbReference type="GO" id="GO:0016740">
    <property type="term" value="F:transferase activity"/>
    <property type="evidence" value="ECO:0007669"/>
    <property type="project" value="UniProtKB-KW"/>
</dbReference>
<evidence type="ECO:0000256" key="3">
    <source>
        <dbReference type="ARBA" id="ARBA00022679"/>
    </source>
</evidence>
<feature type="compositionally biased region" description="Basic and acidic residues" evidence="5">
    <location>
        <begin position="425"/>
        <end position="437"/>
    </location>
</feature>
<dbReference type="Pfam" id="PF06722">
    <property type="entry name" value="EryCIII-like_C"/>
    <property type="match status" value="1"/>
</dbReference>
<dbReference type="InterPro" id="IPR002213">
    <property type="entry name" value="UDP_glucos_trans"/>
</dbReference>
<evidence type="ECO:0000256" key="5">
    <source>
        <dbReference type="SAM" id="MobiDB-lite"/>
    </source>
</evidence>
<name>A0ABM7ZXZ3_STRNI</name>
<evidence type="ECO:0000256" key="4">
    <source>
        <dbReference type="ARBA" id="ARBA00023194"/>
    </source>
</evidence>
<dbReference type="SUPFAM" id="SSF53756">
    <property type="entry name" value="UDP-Glycosyltransferase/glycogen phosphorylase"/>
    <property type="match status" value="1"/>
</dbReference>